<dbReference type="Proteomes" id="UP000281391">
    <property type="component" value="Chromosome"/>
</dbReference>
<proteinExistence type="predicted"/>
<dbReference type="EMBL" id="LR134117">
    <property type="protein sequence ID" value="VDZ55216.1"/>
    <property type="molecule type" value="Genomic_DNA"/>
</dbReference>
<organism evidence="1 2">
    <name type="scientific">Serratia odorifera</name>
    <dbReference type="NCBI Taxonomy" id="618"/>
    <lineage>
        <taxon>Bacteria</taxon>
        <taxon>Pseudomonadati</taxon>
        <taxon>Pseudomonadota</taxon>
        <taxon>Gammaproteobacteria</taxon>
        <taxon>Enterobacterales</taxon>
        <taxon>Yersiniaceae</taxon>
        <taxon>Serratia</taxon>
    </lineage>
</organism>
<gene>
    <name evidence="1" type="ORF">NCTC11214_01666</name>
</gene>
<name>A0A3S4HIJ5_SEROD</name>
<evidence type="ECO:0000313" key="2">
    <source>
        <dbReference type="Proteomes" id="UP000281391"/>
    </source>
</evidence>
<sequence>MFSGGDLLLSSGDFDQRGQVVALGNLTLQLVNAFTNQNVIARRPEPEP</sequence>
<reference evidence="1 2" key="1">
    <citation type="submission" date="2018-12" db="EMBL/GenBank/DDBJ databases">
        <authorList>
            <consortium name="Pathogen Informatics"/>
        </authorList>
    </citation>
    <scope>NUCLEOTIDE SEQUENCE [LARGE SCALE GENOMIC DNA]</scope>
    <source>
        <strain evidence="1 2">NCTC11214</strain>
    </source>
</reference>
<dbReference type="AlphaFoldDB" id="A0A3S4HIJ5"/>
<protein>
    <submittedName>
        <fullName evidence="1">Uncharacterized protein</fullName>
    </submittedName>
</protein>
<dbReference type="KEGG" id="sof:NCTC11214_01666"/>
<evidence type="ECO:0000313" key="1">
    <source>
        <dbReference type="EMBL" id="VDZ55216.1"/>
    </source>
</evidence>
<accession>A0A3S4HIJ5</accession>